<dbReference type="GeneID" id="690326"/>
<evidence type="ECO:0000256" key="2">
    <source>
        <dbReference type="SAM" id="SignalP"/>
    </source>
</evidence>
<evidence type="ECO:0000256" key="1">
    <source>
        <dbReference type="SAM" id="MobiDB-lite"/>
    </source>
</evidence>
<reference evidence="3" key="2">
    <citation type="submission" date="2005-09" db="EMBL/GenBank/DDBJ databases">
        <authorList>
            <person name="Mural R.J."/>
            <person name="Li P.W."/>
            <person name="Adams M.D."/>
            <person name="Amanatides P.G."/>
            <person name="Baden-Tillson H."/>
            <person name="Barnstead M."/>
            <person name="Chin S.H."/>
            <person name="Dew I."/>
            <person name="Evans C.A."/>
            <person name="Ferriera S."/>
            <person name="Flanigan M."/>
            <person name="Fosler C."/>
            <person name="Glodek A."/>
            <person name="Gu Z."/>
            <person name="Holt R.A."/>
            <person name="Jennings D."/>
            <person name="Kraft C.L."/>
            <person name="Lu F."/>
            <person name="Nguyen T."/>
            <person name="Nusskern D.R."/>
            <person name="Pfannkoch C.M."/>
            <person name="Sitter C."/>
            <person name="Sutton G.G."/>
            <person name="Venter J.C."/>
            <person name="Wang Z."/>
            <person name="Woodage T."/>
            <person name="Zheng X.H."/>
            <person name="Zhong F."/>
        </authorList>
    </citation>
    <scope>NUCLEOTIDE SEQUENCE</scope>
    <source>
        <strain evidence="3">BN</strain>
    </source>
</reference>
<dbReference type="CTD" id="80350"/>
<dbReference type="Proteomes" id="UP000234681">
    <property type="component" value="Chromosome 4"/>
</dbReference>
<name>A6IM98_RAT</name>
<keyword evidence="2" id="KW-0732">Signal</keyword>
<evidence type="ECO:0000313" key="4">
    <source>
        <dbReference type="RGD" id="1597362"/>
    </source>
</evidence>
<dbReference type="EMBL" id="CH473964">
    <property type="protein sequence ID" value="EDM01691.1"/>
    <property type="molecule type" value="Genomic_DNA"/>
</dbReference>
<dbReference type="AlphaFoldDB" id="A6IM98"/>
<sequence>MAASRILLVLLSISLLALTSAQRANEDDENSPQDQEALEEGDANQQNGGIHKGLNEIKNHLQDQLNQHGEESIKLRRGKNGQGRNRRSADDSLEGQDLQSENQRGGDGQGDRGRRGQKGQKGKGGQKGQKGKGGQKGQKGKGGQKGQKGKGGRRNQQENDQQFSQE</sequence>
<organism evidence="3">
    <name type="scientific">Rattus norvegicus</name>
    <name type="common">Rat</name>
    <dbReference type="NCBI Taxonomy" id="10116"/>
    <lineage>
        <taxon>Eukaryota</taxon>
        <taxon>Metazoa</taxon>
        <taxon>Chordata</taxon>
        <taxon>Craniata</taxon>
        <taxon>Vertebrata</taxon>
        <taxon>Euteleostomi</taxon>
        <taxon>Mammalia</taxon>
        <taxon>Eutheria</taxon>
        <taxon>Euarchontoglires</taxon>
        <taxon>Glires</taxon>
        <taxon>Rodentia</taxon>
        <taxon>Myomorpha</taxon>
        <taxon>Muroidea</taxon>
        <taxon>Muridae</taxon>
        <taxon>Murinae</taxon>
        <taxon>Rattus</taxon>
    </lineage>
</organism>
<proteinExistence type="predicted"/>
<accession>A6IM98</accession>
<dbReference type="AGR" id="RGD:1597362"/>
<protein>
    <submittedName>
        <fullName evidence="3">RCG30005</fullName>
    </submittedName>
</protein>
<feature type="compositionally biased region" description="Acidic residues" evidence="1">
    <location>
        <begin position="26"/>
        <end position="42"/>
    </location>
</feature>
<dbReference type="KEGG" id="rno:690326"/>
<dbReference type="RGD" id="1597362">
    <property type="gene designation" value="Lpal2"/>
</dbReference>
<evidence type="ECO:0000313" key="3">
    <source>
        <dbReference type="EMBL" id="EDM01691.1"/>
    </source>
</evidence>
<gene>
    <name evidence="4" type="primary">Lpal2</name>
    <name evidence="3" type="ORF">rCG_30005</name>
</gene>
<feature type="region of interest" description="Disordered" evidence="1">
    <location>
        <begin position="22"/>
        <end position="166"/>
    </location>
</feature>
<dbReference type="RefSeq" id="NP_001103048.1">
    <property type="nucleotide sequence ID" value="NM_001109578.2"/>
</dbReference>
<feature type="chain" id="PRO_5039938154" evidence="2">
    <location>
        <begin position="22"/>
        <end position="166"/>
    </location>
</feature>
<feature type="signal peptide" evidence="2">
    <location>
        <begin position="1"/>
        <end position="21"/>
    </location>
</feature>
<reference evidence="3" key="1">
    <citation type="journal article" date="2005" name="Genome Res.">
        <title>Gene and alternative splicing annotation with AIR.</title>
        <authorList>
            <person name="Florea L."/>
            <person name="Di Francesco V."/>
            <person name="Miller J."/>
            <person name="Turner R."/>
            <person name="Yao A."/>
            <person name="Harris M."/>
            <person name="Walenz B."/>
            <person name="Mobarry C."/>
            <person name="Merkulov G.V."/>
            <person name="Charlab R."/>
            <person name="Dew I."/>
            <person name="Deng Z."/>
            <person name="Istrail S."/>
            <person name="Li P."/>
            <person name="Sutton G."/>
        </authorList>
    </citation>
    <scope>NUCLEOTIDE SEQUENCE</scope>
    <source>
        <strain evidence="3">BN</strain>
    </source>
</reference>
<feature type="compositionally biased region" description="Gly residues" evidence="1">
    <location>
        <begin position="122"/>
        <end position="146"/>
    </location>
</feature>